<reference evidence="1 2" key="1">
    <citation type="journal article" date="2010" name="J. Bacteriol.">
        <title>Genome sequence of a cellulose-producing bacterium, Gluconacetobacter hansenii ATCC 23769.</title>
        <authorList>
            <person name="Iyer P.R."/>
            <person name="Geib S.M."/>
            <person name="Catchmark J."/>
            <person name="Kao T.H."/>
            <person name="Tien M."/>
        </authorList>
    </citation>
    <scope>NUCLEOTIDE SEQUENCE [LARGE SCALE GENOMIC DNA]</scope>
    <source>
        <strain evidence="1 2">ATCC 23769</strain>
    </source>
</reference>
<proteinExistence type="predicted"/>
<sequence length="37" mass="4459">MILRFCLNSFEYGATCFEIFRQICPEKYHGPRFLKTV</sequence>
<name>D5QC13_NOVHA</name>
<evidence type="ECO:0000313" key="2">
    <source>
        <dbReference type="Proteomes" id="UP000006468"/>
    </source>
</evidence>
<gene>
    <name evidence="1" type="ORF">GXY_03298</name>
</gene>
<dbReference type="Proteomes" id="UP000006468">
    <property type="component" value="Chromosome"/>
</dbReference>
<dbReference type="EMBL" id="ADTV01000007">
    <property type="protein sequence ID" value="EFG85423.1"/>
    <property type="molecule type" value="Genomic_DNA"/>
</dbReference>
<comment type="caution">
    <text evidence="1">The sequence shown here is derived from an EMBL/GenBank/DDBJ whole genome shotgun (WGS) entry which is preliminary data.</text>
</comment>
<organism evidence="1 2">
    <name type="scientific">Novacetimonas hansenii ATCC 23769</name>
    <dbReference type="NCBI Taxonomy" id="714995"/>
    <lineage>
        <taxon>Bacteria</taxon>
        <taxon>Pseudomonadati</taxon>
        <taxon>Pseudomonadota</taxon>
        <taxon>Alphaproteobacteria</taxon>
        <taxon>Acetobacterales</taxon>
        <taxon>Acetobacteraceae</taxon>
        <taxon>Novacetimonas</taxon>
    </lineage>
</organism>
<accession>D5QC13</accession>
<protein>
    <submittedName>
        <fullName evidence="1">Uncharacterized protein</fullName>
    </submittedName>
</protein>
<dbReference type="AlphaFoldDB" id="D5QC13"/>
<dbReference type="HOGENOM" id="CLU_3344799_0_0_5"/>
<evidence type="ECO:0000313" key="1">
    <source>
        <dbReference type="EMBL" id="EFG85423.1"/>
    </source>
</evidence>